<evidence type="ECO:0000313" key="2">
    <source>
        <dbReference type="EMBL" id="OUP56648.1"/>
    </source>
</evidence>
<gene>
    <name evidence="2" type="ORF">B5F15_11680</name>
</gene>
<proteinExistence type="predicted"/>
<dbReference type="Proteomes" id="UP000195326">
    <property type="component" value="Unassembled WGS sequence"/>
</dbReference>
<name>A0A1Y4LIY4_9FIRM</name>
<evidence type="ECO:0000259" key="1">
    <source>
        <dbReference type="Pfam" id="PF12728"/>
    </source>
</evidence>
<protein>
    <submittedName>
        <fullName evidence="2">DNA-binding protein</fullName>
    </submittedName>
</protein>
<reference evidence="3" key="1">
    <citation type="submission" date="2017-04" db="EMBL/GenBank/DDBJ databases">
        <title>Function of individual gut microbiota members based on whole genome sequencing of pure cultures obtained from chicken caecum.</title>
        <authorList>
            <person name="Medvecky M."/>
            <person name="Cejkova D."/>
            <person name="Polansky O."/>
            <person name="Karasova D."/>
            <person name="Kubasova T."/>
            <person name="Cizek A."/>
            <person name="Rychlik I."/>
        </authorList>
    </citation>
    <scope>NUCLEOTIDE SEQUENCE [LARGE SCALE GENOMIC DNA]</scope>
    <source>
        <strain evidence="3">An179</strain>
    </source>
</reference>
<dbReference type="AlphaFoldDB" id="A0A1Y4LIY4"/>
<feature type="domain" description="Helix-turn-helix" evidence="1">
    <location>
        <begin position="23"/>
        <end position="67"/>
    </location>
</feature>
<accession>A0A1Y4LIY4</accession>
<dbReference type="NCBIfam" id="TIGR01764">
    <property type="entry name" value="excise"/>
    <property type="match status" value="1"/>
</dbReference>
<dbReference type="GO" id="GO:0003677">
    <property type="term" value="F:DNA binding"/>
    <property type="evidence" value="ECO:0007669"/>
    <property type="project" value="UniProtKB-KW"/>
</dbReference>
<dbReference type="InterPro" id="IPR010093">
    <property type="entry name" value="SinI_DNA-bd"/>
</dbReference>
<organism evidence="2 3">
    <name type="scientific">Butyricicoccus pullicaecorum</name>
    <dbReference type="NCBI Taxonomy" id="501571"/>
    <lineage>
        <taxon>Bacteria</taxon>
        <taxon>Bacillati</taxon>
        <taxon>Bacillota</taxon>
        <taxon>Clostridia</taxon>
        <taxon>Eubacteriales</taxon>
        <taxon>Butyricicoccaceae</taxon>
        <taxon>Butyricicoccus</taxon>
    </lineage>
</organism>
<sequence length="73" mass="8553">MSMSIFQKDAYGMVFSNYPDIVSVAQMSKMLGISEKSAYRLLQENSIEHFRVGRTYKIPKLHILNYLHIIRRS</sequence>
<evidence type="ECO:0000313" key="3">
    <source>
        <dbReference type="Proteomes" id="UP000195326"/>
    </source>
</evidence>
<keyword evidence="2" id="KW-0238">DNA-binding</keyword>
<dbReference type="InterPro" id="IPR041657">
    <property type="entry name" value="HTH_17"/>
</dbReference>
<comment type="caution">
    <text evidence="2">The sequence shown here is derived from an EMBL/GenBank/DDBJ whole genome shotgun (WGS) entry which is preliminary data.</text>
</comment>
<dbReference type="Pfam" id="PF12728">
    <property type="entry name" value="HTH_17"/>
    <property type="match status" value="1"/>
</dbReference>
<dbReference type="RefSeq" id="WP_087415448.1">
    <property type="nucleotide sequence ID" value="NZ_NFKL01000017.1"/>
</dbReference>
<dbReference type="EMBL" id="NFKL01000017">
    <property type="protein sequence ID" value="OUP56648.1"/>
    <property type="molecule type" value="Genomic_DNA"/>
</dbReference>